<dbReference type="RefSeq" id="XP_002482643.1">
    <property type="nucleotide sequence ID" value="XM_002482598.1"/>
</dbReference>
<dbReference type="HOGENOM" id="CLU_1256779_0_0_1"/>
<keyword evidence="2" id="KW-1185">Reference proteome</keyword>
<evidence type="ECO:0000313" key="1">
    <source>
        <dbReference type="EMBL" id="EED18651.1"/>
    </source>
</evidence>
<reference evidence="2" key="1">
    <citation type="journal article" date="2015" name="Genome Announc.">
        <title>Genome sequence of the AIDS-associated pathogen Penicillium marneffei (ATCC18224) and its near taxonomic relative Talaromyces stipitatus (ATCC10500).</title>
        <authorList>
            <person name="Nierman W.C."/>
            <person name="Fedorova-Abrams N.D."/>
            <person name="Andrianopoulos A."/>
        </authorList>
    </citation>
    <scope>NUCLEOTIDE SEQUENCE [LARGE SCALE GENOMIC DNA]</scope>
    <source>
        <strain evidence="2">ATCC 10500 / CBS 375.48 / QM 6759 / NRRL 1006</strain>
    </source>
</reference>
<sequence length="220" mass="23573">MAYISLDNVVEYQYPKPKKPSKLPLIPCGASSFQSTTEPFLNRSTSVDVCTTVVPPASASENPSSLANINSVATQTQIQIEESCPPPAATIVDSDGFDEKDKNKDQNICDQKIEQDACQSLIESLETEMSPLVSDSGCEQHCSTVLETFIEEIPSTVLDDPIASAVQSDTTGIDQMLMSPVNTPTGDAMCLDTLADKGRQRSVCQHSPIAEVAVAQFAPT</sequence>
<accession>B8MAE9</accession>
<dbReference type="EMBL" id="EQ962655">
    <property type="protein sequence ID" value="EED18651.1"/>
    <property type="molecule type" value="Genomic_DNA"/>
</dbReference>
<dbReference type="GeneID" id="8108291"/>
<dbReference type="AlphaFoldDB" id="B8MAE9"/>
<protein>
    <submittedName>
        <fullName evidence="1">Uncharacterized protein</fullName>
    </submittedName>
</protein>
<dbReference type="PhylomeDB" id="B8MAE9"/>
<gene>
    <name evidence="1" type="ORF">TSTA_123800</name>
</gene>
<evidence type="ECO:0000313" key="2">
    <source>
        <dbReference type="Proteomes" id="UP000001745"/>
    </source>
</evidence>
<proteinExistence type="predicted"/>
<organism evidence="1 2">
    <name type="scientific">Talaromyces stipitatus (strain ATCC 10500 / CBS 375.48 / QM 6759 / NRRL 1006)</name>
    <name type="common">Penicillium stipitatum</name>
    <dbReference type="NCBI Taxonomy" id="441959"/>
    <lineage>
        <taxon>Eukaryota</taxon>
        <taxon>Fungi</taxon>
        <taxon>Dikarya</taxon>
        <taxon>Ascomycota</taxon>
        <taxon>Pezizomycotina</taxon>
        <taxon>Eurotiomycetes</taxon>
        <taxon>Eurotiomycetidae</taxon>
        <taxon>Eurotiales</taxon>
        <taxon>Trichocomaceae</taxon>
        <taxon>Talaromyces</taxon>
        <taxon>Talaromyces sect. Talaromyces</taxon>
    </lineage>
</organism>
<dbReference type="VEuPathDB" id="FungiDB:TSTA_123800"/>
<dbReference type="InParanoid" id="B8MAE9"/>
<name>B8MAE9_TALSN</name>
<dbReference type="Proteomes" id="UP000001745">
    <property type="component" value="Unassembled WGS sequence"/>
</dbReference>
<dbReference type="OrthoDB" id="4223402at2759"/>